<keyword evidence="7" id="KW-0625">Polysaccharide transport</keyword>
<feature type="transmembrane region" description="Helical" evidence="9">
    <location>
        <begin position="164"/>
        <end position="190"/>
    </location>
</feature>
<proteinExistence type="inferred from homology"/>
<keyword evidence="6 9" id="KW-1133">Transmembrane helix</keyword>
<feature type="transmembrane region" description="Helical" evidence="9">
    <location>
        <begin position="90"/>
        <end position="116"/>
    </location>
</feature>
<keyword evidence="8 9" id="KW-0472">Membrane</keyword>
<dbReference type="GO" id="GO:0015774">
    <property type="term" value="P:polysaccharide transport"/>
    <property type="evidence" value="ECO:0007669"/>
    <property type="project" value="UniProtKB-KW"/>
</dbReference>
<evidence type="ECO:0000259" key="10">
    <source>
        <dbReference type="Pfam" id="PF01061"/>
    </source>
</evidence>
<feature type="transmembrane region" description="Helical" evidence="9">
    <location>
        <begin position="197"/>
        <end position="216"/>
    </location>
</feature>
<evidence type="ECO:0000256" key="1">
    <source>
        <dbReference type="ARBA" id="ARBA00004651"/>
    </source>
</evidence>
<comment type="similarity">
    <text evidence="2">Belongs to the ABC-2 integral membrane protein family.</text>
</comment>
<evidence type="ECO:0000256" key="6">
    <source>
        <dbReference type="ARBA" id="ARBA00022989"/>
    </source>
</evidence>
<dbReference type="InterPro" id="IPR013525">
    <property type="entry name" value="ABC2_TM"/>
</dbReference>
<evidence type="ECO:0000256" key="4">
    <source>
        <dbReference type="ARBA" id="ARBA00022475"/>
    </source>
</evidence>
<keyword evidence="12" id="KW-1185">Reference proteome</keyword>
<protein>
    <submittedName>
        <fullName evidence="11">ABC-2 type transport system permease protein/lipopolysaccharide transport system permease protein</fullName>
    </submittedName>
</protein>
<evidence type="ECO:0000313" key="12">
    <source>
        <dbReference type="Proteomes" id="UP000198816"/>
    </source>
</evidence>
<evidence type="ECO:0000256" key="2">
    <source>
        <dbReference type="ARBA" id="ARBA00007783"/>
    </source>
</evidence>
<keyword evidence="7" id="KW-0762">Sugar transport</keyword>
<evidence type="ECO:0000256" key="3">
    <source>
        <dbReference type="ARBA" id="ARBA00022448"/>
    </source>
</evidence>
<accession>A0A1H2V2C4</accession>
<dbReference type="OrthoDB" id="9796017at2"/>
<keyword evidence="5 9" id="KW-0812">Transmembrane</keyword>
<dbReference type="EMBL" id="FNNZ01000006">
    <property type="protein sequence ID" value="SDW62109.1"/>
    <property type="molecule type" value="Genomic_DNA"/>
</dbReference>
<keyword evidence="4" id="KW-1003">Cell membrane</keyword>
<feature type="domain" description="ABC-2 type transporter transmembrane" evidence="10">
    <location>
        <begin position="47"/>
        <end position="244"/>
    </location>
</feature>
<organism evidence="11 12">
    <name type="scientific">Thiocapsa roseopersicina</name>
    <dbReference type="NCBI Taxonomy" id="1058"/>
    <lineage>
        <taxon>Bacteria</taxon>
        <taxon>Pseudomonadati</taxon>
        <taxon>Pseudomonadota</taxon>
        <taxon>Gammaproteobacteria</taxon>
        <taxon>Chromatiales</taxon>
        <taxon>Chromatiaceae</taxon>
        <taxon>Thiocapsa</taxon>
    </lineage>
</organism>
<sequence length="283" mass="32864">MISSTTKVQSPLIQQLRHGLEPEQFKNAWLDIVEGWRRRELWATLGLHDVRQRYRRSTLGPFWITISMGVMVFALGLLYGQIFGQELHEYLPFLAAGFVIWGLLSEMILGGCSTFISAEGMIRQLNAPVSIYAYREVWSAVIAFAHNIWIFFAVAWWYDVGLSWNALWVLPAVLILLINGFWMSLFFGLLSARFRDVPLIIGSVVQVLFFMTPVIWRPEMLPDRALFLQLNPFYHMVEILRAPMLGQTPAFENWLAVLLIAVFGWAITLFFYSAYRWRIAYWV</sequence>
<dbReference type="PANTHER" id="PTHR30413:SF10">
    <property type="entry name" value="CAPSULE POLYSACCHARIDE EXPORT INNER-MEMBRANE PROTEIN CTRC"/>
    <property type="match status" value="1"/>
</dbReference>
<feature type="transmembrane region" description="Helical" evidence="9">
    <location>
        <begin position="254"/>
        <end position="275"/>
    </location>
</feature>
<dbReference type="GO" id="GO:0005886">
    <property type="term" value="C:plasma membrane"/>
    <property type="evidence" value="ECO:0007669"/>
    <property type="project" value="UniProtKB-SubCell"/>
</dbReference>
<evidence type="ECO:0000256" key="7">
    <source>
        <dbReference type="ARBA" id="ARBA00023047"/>
    </source>
</evidence>
<evidence type="ECO:0000313" key="11">
    <source>
        <dbReference type="EMBL" id="SDW62109.1"/>
    </source>
</evidence>
<feature type="transmembrane region" description="Helical" evidence="9">
    <location>
        <begin position="137"/>
        <end position="158"/>
    </location>
</feature>
<dbReference type="Proteomes" id="UP000198816">
    <property type="component" value="Unassembled WGS sequence"/>
</dbReference>
<name>A0A1H2V2C4_THIRO</name>
<dbReference type="GO" id="GO:0015920">
    <property type="term" value="P:lipopolysaccharide transport"/>
    <property type="evidence" value="ECO:0007669"/>
    <property type="project" value="TreeGrafter"/>
</dbReference>
<dbReference type="Pfam" id="PF01061">
    <property type="entry name" value="ABC2_membrane"/>
    <property type="match status" value="1"/>
</dbReference>
<dbReference type="RefSeq" id="WP_093030050.1">
    <property type="nucleotide sequence ID" value="NZ_FNNZ01000006.1"/>
</dbReference>
<gene>
    <name evidence="11" type="ORF">SAMN05421783_10681</name>
</gene>
<dbReference type="PANTHER" id="PTHR30413">
    <property type="entry name" value="INNER MEMBRANE TRANSPORT PERMEASE"/>
    <property type="match status" value="1"/>
</dbReference>
<reference evidence="12" key="1">
    <citation type="submission" date="2016-10" db="EMBL/GenBank/DDBJ databases">
        <authorList>
            <person name="Varghese N."/>
            <person name="Submissions S."/>
        </authorList>
    </citation>
    <scope>NUCLEOTIDE SEQUENCE [LARGE SCALE GENOMIC DNA]</scope>
    <source>
        <strain evidence="12">DSM 217</strain>
    </source>
</reference>
<keyword evidence="3" id="KW-0813">Transport</keyword>
<comment type="subcellular location">
    <subcellularLocation>
        <location evidence="1">Cell membrane</location>
        <topology evidence="1">Multi-pass membrane protein</topology>
    </subcellularLocation>
</comment>
<dbReference type="STRING" id="1058.SAMN05421783_10681"/>
<feature type="transmembrane region" description="Helical" evidence="9">
    <location>
        <begin position="61"/>
        <end position="84"/>
    </location>
</feature>
<dbReference type="AlphaFoldDB" id="A0A1H2V2C4"/>
<evidence type="ECO:0000256" key="5">
    <source>
        <dbReference type="ARBA" id="ARBA00022692"/>
    </source>
</evidence>
<evidence type="ECO:0000256" key="8">
    <source>
        <dbReference type="ARBA" id="ARBA00023136"/>
    </source>
</evidence>
<dbReference type="GO" id="GO:0140359">
    <property type="term" value="F:ABC-type transporter activity"/>
    <property type="evidence" value="ECO:0007669"/>
    <property type="project" value="InterPro"/>
</dbReference>
<evidence type="ECO:0000256" key="9">
    <source>
        <dbReference type="SAM" id="Phobius"/>
    </source>
</evidence>